<proteinExistence type="predicted"/>
<evidence type="ECO:0000313" key="2">
    <source>
        <dbReference type="Proteomes" id="UP000318307"/>
    </source>
</evidence>
<name>A0A562S772_9BACT</name>
<comment type="caution">
    <text evidence="1">The sequence shown here is derived from an EMBL/GenBank/DDBJ whole genome shotgun (WGS) entry which is preliminary data.</text>
</comment>
<organism evidence="1 2">
    <name type="scientific">Desulfobotulus alkaliphilus</name>
    <dbReference type="NCBI Taxonomy" id="622671"/>
    <lineage>
        <taxon>Bacteria</taxon>
        <taxon>Pseudomonadati</taxon>
        <taxon>Thermodesulfobacteriota</taxon>
        <taxon>Desulfobacteria</taxon>
        <taxon>Desulfobacterales</taxon>
        <taxon>Desulfobacteraceae</taxon>
        <taxon>Desulfobotulus</taxon>
    </lineage>
</organism>
<dbReference type="EMBL" id="VLLC01000001">
    <property type="protein sequence ID" value="TWI77255.1"/>
    <property type="molecule type" value="Genomic_DNA"/>
</dbReference>
<reference evidence="1 2" key="1">
    <citation type="submission" date="2019-07" db="EMBL/GenBank/DDBJ databases">
        <title>Genome sequencing of 100 strains of the haloalkaliphilic chemolithoautotrophic sulfur-oxidizing bacterium Thioalkalivibrio.</title>
        <authorList>
            <person name="Muyzer G."/>
        </authorList>
    </citation>
    <scope>NUCLEOTIDE SEQUENCE [LARGE SCALE GENOMIC DNA]</scope>
    <source>
        <strain evidence="1 2">ASO4-4</strain>
    </source>
</reference>
<accession>A0A562S772</accession>
<sequence>MEVLYFPFLNVNALSTGCIRSFAPRVQILQGLESALFSPTLKAMEEGWLVPVKPAGLDLDLLSAMAASLEERAGFLGKEGLTDFFSEKEETIPDPLLLVREIRGKLPLGSAVEKRDEALAMAAFFLMKAEAFDREKQELEEDFRRVTSAGRDMLAGLMGESSGGMPVGEAAFPVPCRLEERIRFWLRLFLACEQAPFFWVTDMPGAEEILEGIFSGAIDEMDELPEDGPVLPGNVKGVLLRVSLAKAFPGEKKALHFPEFLWIFCLDIPAMMG</sequence>
<dbReference type="OrthoDB" id="9820491at2"/>
<evidence type="ECO:0000313" key="1">
    <source>
        <dbReference type="EMBL" id="TWI77255.1"/>
    </source>
</evidence>
<dbReference type="RefSeq" id="WP_144681123.1">
    <property type="nucleotide sequence ID" value="NZ_VLLC01000001.1"/>
</dbReference>
<dbReference type="Proteomes" id="UP000318307">
    <property type="component" value="Unassembled WGS sequence"/>
</dbReference>
<dbReference type="AlphaFoldDB" id="A0A562S772"/>
<protein>
    <submittedName>
        <fullName evidence="1">Uncharacterized protein</fullName>
    </submittedName>
</protein>
<gene>
    <name evidence="1" type="ORF">LZ24_00055</name>
</gene>
<keyword evidence="2" id="KW-1185">Reference proteome</keyword>